<accession>A0A8J7K3B6</accession>
<evidence type="ECO:0000313" key="2">
    <source>
        <dbReference type="Proteomes" id="UP000608754"/>
    </source>
</evidence>
<sequence length="131" mass="15484">MKKDISNTEDITLLVHNFYDLVIKDDLIGTFFTVVADVNWVDHLPHMIQFWETVLLGKASFEGWPMRTHLMLNKKAKMKPEHFDRWILLWNGIIDENFEGEIATEAKSRAKIMRDLILFKIEQQANRNIIQ</sequence>
<dbReference type="GO" id="GO:0019825">
    <property type="term" value="F:oxygen binding"/>
    <property type="evidence" value="ECO:0007669"/>
    <property type="project" value="InterPro"/>
</dbReference>
<name>A0A8J7K3B6_9FLAO</name>
<dbReference type="Proteomes" id="UP000608754">
    <property type="component" value="Unassembled WGS sequence"/>
</dbReference>
<gene>
    <name evidence="1" type="ORF">IM532_02515</name>
</gene>
<proteinExistence type="predicted"/>
<keyword evidence="2" id="KW-1185">Reference proteome</keyword>
<organism evidence="1 2">
    <name type="scientific">Faecalibacter rhinopitheci</name>
    <dbReference type="NCBI Taxonomy" id="2779678"/>
    <lineage>
        <taxon>Bacteria</taxon>
        <taxon>Pseudomonadati</taxon>
        <taxon>Bacteroidota</taxon>
        <taxon>Flavobacteriia</taxon>
        <taxon>Flavobacteriales</taxon>
        <taxon>Weeksellaceae</taxon>
        <taxon>Faecalibacter</taxon>
    </lineage>
</organism>
<dbReference type="RefSeq" id="WP_194181873.1">
    <property type="nucleotide sequence ID" value="NZ_JADGIK010000001.1"/>
</dbReference>
<protein>
    <submittedName>
        <fullName evidence="1">Group III truncated hemoglobin</fullName>
    </submittedName>
</protein>
<dbReference type="AlphaFoldDB" id="A0A8J7K3B6"/>
<dbReference type="InterPro" id="IPR012292">
    <property type="entry name" value="Globin/Proto"/>
</dbReference>
<evidence type="ECO:0000313" key="1">
    <source>
        <dbReference type="EMBL" id="MBF0596348.1"/>
    </source>
</evidence>
<comment type="caution">
    <text evidence="1">The sequence shown here is derived from an EMBL/GenBank/DDBJ whole genome shotgun (WGS) entry which is preliminary data.</text>
</comment>
<dbReference type="Gene3D" id="1.10.490.10">
    <property type="entry name" value="Globins"/>
    <property type="match status" value="1"/>
</dbReference>
<dbReference type="EMBL" id="JADGIK010000001">
    <property type="protein sequence ID" value="MBF0596348.1"/>
    <property type="molecule type" value="Genomic_DNA"/>
</dbReference>
<dbReference type="CDD" id="cd08916">
    <property type="entry name" value="TrHb3_P"/>
    <property type="match status" value="1"/>
</dbReference>
<reference evidence="1" key="1">
    <citation type="submission" date="2020-10" db="EMBL/GenBank/DDBJ databases">
        <authorList>
            <person name="Lu T."/>
            <person name="Wang Q."/>
            <person name="Han X."/>
        </authorList>
    </citation>
    <scope>NUCLEOTIDE SEQUENCE</scope>
    <source>
        <strain evidence="1">WQ 117</strain>
    </source>
</reference>
<dbReference type="InterPro" id="IPR009050">
    <property type="entry name" value="Globin-like_sf"/>
</dbReference>
<dbReference type="GO" id="GO:0020037">
    <property type="term" value="F:heme binding"/>
    <property type="evidence" value="ECO:0007669"/>
    <property type="project" value="InterPro"/>
</dbReference>
<dbReference type="SUPFAM" id="SSF46458">
    <property type="entry name" value="Globin-like"/>
    <property type="match status" value="1"/>
</dbReference>